<protein>
    <submittedName>
        <fullName evidence="2">Uncharacterized protein</fullName>
    </submittedName>
</protein>
<sequence>MEGELEENNVVQNAKEGPAERLKSDKEVAGNKEEYESGMTRKASGGLELMGVQLQGKIPTERQSSINMEPLTLDDNVMHDAKFLSLAFCTIASY</sequence>
<dbReference type="EMBL" id="OZ019894">
    <property type="protein sequence ID" value="CAK9216427.1"/>
    <property type="molecule type" value="Genomic_DNA"/>
</dbReference>
<gene>
    <name evidence="2" type="ORF">CSSPTR1EN2_LOCUS13465</name>
</gene>
<organism evidence="2 3">
    <name type="scientific">Sphagnum troendelagicum</name>
    <dbReference type="NCBI Taxonomy" id="128251"/>
    <lineage>
        <taxon>Eukaryota</taxon>
        <taxon>Viridiplantae</taxon>
        <taxon>Streptophyta</taxon>
        <taxon>Embryophyta</taxon>
        <taxon>Bryophyta</taxon>
        <taxon>Sphagnophytina</taxon>
        <taxon>Sphagnopsida</taxon>
        <taxon>Sphagnales</taxon>
        <taxon>Sphagnaceae</taxon>
        <taxon>Sphagnum</taxon>
    </lineage>
</organism>
<feature type="compositionally biased region" description="Basic and acidic residues" evidence="1">
    <location>
        <begin position="17"/>
        <end position="35"/>
    </location>
</feature>
<dbReference type="Proteomes" id="UP001497512">
    <property type="component" value="Chromosome 2"/>
</dbReference>
<feature type="region of interest" description="Disordered" evidence="1">
    <location>
        <begin position="1"/>
        <end position="47"/>
    </location>
</feature>
<name>A0ABP0UAH3_9BRYO</name>
<evidence type="ECO:0000313" key="3">
    <source>
        <dbReference type="Proteomes" id="UP001497512"/>
    </source>
</evidence>
<keyword evidence="3" id="KW-1185">Reference proteome</keyword>
<evidence type="ECO:0000256" key="1">
    <source>
        <dbReference type="SAM" id="MobiDB-lite"/>
    </source>
</evidence>
<reference evidence="2" key="1">
    <citation type="submission" date="2024-02" db="EMBL/GenBank/DDBJ databases">
        <authorList>
            <consortium name="ELIXIR-Norway"/>
            <consortium name="Elixir Norway"/>
        </authorList>
    </citation>
    <scope>NUCLEOTIDE SEQUENCE</scope>
</reference>
<proteinExistence type="predicted"/>
<evidence type="ECO:0000313" key="2">
    <source>
        <dbReference type="EMBL" id="CAK9216427.1"/>
    </source>
</evidence>
<accession>A0ABP0UAH3</accession>